<organism evidence="4 5">
    <name type="scientific">Danaus chrysippus</name>
    <name type="common">African queen</name>
    <dbReference type="NCBI Taxonomy" id="151541"/>
    <lineage>
        <taxon>Eukaryota</taxon>
        <taxon>Metazoa</taxon>
        <taxon>Ecdysozoa</taxon>
        <taxon>Arthropoda</taxon>
        <taxon>Hexapoda</taxon>
        <taxon>Insecta</taxon>
        <taxon>Pterygota</taxon>
        <taxon>Neoptera</taxon>
        <taxon>Endopterygota</taxon>
        <taxon>Lepidoptera</taxon>
        <taxon>Glossata</taxon>
        <taxon>Ditrysia</taxon>
        <taxon>Papilionoidea</taxon>
        <taxon>Nymphalidae</taxon>
        <taxon>Danainae</taxon>
        <taxon>Danaini</taxon>
        <taxon>Danaina</taxon>
        <taxon>Danaus</taxon>
        <taxon>Anosia</taxon>
    </lineage>
</organism>
<dbReference type="SUPFAM" id="SSF50494">
    <property type="entry name" value="Trypsin-like serine proteases"/>
    <property type="match status" value="1"/>
</dbReference>
<dbReference type="GO" id="GO:0006508">
    <property type="term" value="P:proteolysis"/>
    <property type="evidence" value="ECO:0007669"/>
    <property type="project" value="InterPro"/>
</dbReference>
<evidence type="ECO:0000259" key="3">
    <source>
        <dbReference type="PROSITE" id="PS50240"/>
    </source>
</evidence>
<comment type="caution">
    <text evidence="4">The sequence shown here is derived from an EMBL/GenBank/DDBJ whole genome shotgun (WGS) entry which is preliminary data.</text>
</comment>
<evidence type="ECO:0000313" key="4">
    <source>
        <dbReference type="EMBL" id="CAG9574975.1"/>
    </source>
</evidence>
<dbReference type="OrthoDB" id="7435795at2759"/>
<dbReference type="InterPro" id="IPR043504">
    <property type="entry name" value="Peptidase_S1_PA_chymotrypsin"/>
</dbReference>
<gene>
    <name evidence="4" type="ORF">DCHRY22_LOCUS11170</name>
</gene>
<dbReference type="InterPro" id="IPR001254">
    <property type="entry name" value="Trypsin_dom"/>
</dbReference>
<dbReference type="Pfam" id="PF00089">
    <property type="entry name" value="Trypsin"/>
    <property type="match status" value="1"/>
</dbReference>
<proteinExistence type="inferred from homology"/>
<dbReference type="EMBL" id="CAKASE010000073">
    <property type="protein sequence ID" value="CAG9574975.1"/>
    <property type="molecule type" value="Genomic_DNA"/>
</dbReference>
<dbReference type="InterPro" id="IPR051487">
    <property type="entry name" value="Ser/Thr_Proteases_Immune/Dev"/>
</dbReference>
<keyword evidence="5" id="KW-1185">Reference proteome</keyword>
<dbReference type="PANTHER" id="PTHR24256">
    <property type="entry name" value="TRYPTASE-RELATED"/>
    <property type="match status" value="1"/>
</dbReference>
<evidence type="ECO:0000256" key="2">
    <source>
        <dbReference type="ARBA" id="ARBA00024195"/>
    </source>
</evidence>
<protein>
    <submittedName>
        <fullName evidence="4">(African queen) hypothetical protein</fullName>
    </submittedName>
</protein>
<comment type="similarity">
    <text evidence="2">Belongs to the peptidase S1 family. CLIP subfamily.</text>
</comment>
<accession>A0A8J2QWN9</accession>
<dbReference type="SMART" id="SM00020">
    <property type="entry name" value="Tryp_SPc"/>
    <property type="match status" value="1"/>
</dbReference>
<reference evidence="4" key="1">
    <citation type="submission" date="2021-09" db="EMBL/GenBank/DDBJ databases">
        <authorList>
            <person name="Martin H S."/>
        </authorList>
    </citation>
    <scope>NUCLEOTIDE SEQUENCE</scope>
</reference>
<dbReference type="Proteomes" id="UP000789524">
    <property type="component" value="Unassembled WGS sequence"/>
</dbReference>
<dbReference type="InterPro" id="IPR009003">
    <property type="entry name" value="Peptidase_S1_PA"/>
</dbReference>
<dbReference type="PROSITE" id="PS50240">
    <property type="entry name" value="TRYPSIN_DOM"/>
    <property type="match status" value="1"/>
</dbReference>
<name>A0A8J2QWN9_9NEOP</name>
<sequence length="405" mass="45402">MSNYSEIKKIDEESLQKLTEGEGPADECLCDLLSPPLQKKTFARSVKKALTAFGKGKKASRVSNMMEDIKESGFFSTREVIKKQKSCGKCGCDDENIVLKHTYANIRITSPDISSVCPCPSNCLPVKSPSLSNINCDKIIENLPGCYECYLCDEPKVDFKKKQGSTIHNLTESYSRCGLSNPEGDPVKVRNRLREVLDGQYPWRAWVYSKSDRHRPICAATYINYDDAALLTPAFCLHNKDPESLMVRFNRNGDDHYVRSISVHPEYNNATHENDIALLNLRMKTSITWPAPVCLPKVHLPFASTCVGVSDDNNFINFVVPKKSLCNETDPKLPNSLMCAVAPRGDYKQEYGSGLICLNDNVKEPSYTVYGIMLQRSGDSISLYTNISHFSSWIEDKITSSISWS</sequence>
<feature type="domain" description="Peptidase S1" evidence="3">
    <location>
        <begin position="189"/>
        <end position="399"/>
    </location>
</feature>
<dbReference type="Gene3D" id="2.40.10.10">
    <property type="entry name" value="Trypsin-like serine proteases"/>
    <property type="match status" value="1"/>
</dbReference>
<dbReference type="AlphaFoldDB" id="A0A8J2QWN9"/>
<evidence type="ECO:0000256" key="1">
    <source>
        <dbReference type="ARBA" id="ARBA00023157"/>
    </source>
</evidence>
<evidence type="ECO:0000313" key="5">
    <source>
        <dbReference type="Proteomes" id="UP000789524"/>
    </source>
</evidence>
<keyword evidence="1" id="KW-1015">Disulfide bond</keyword>
<dbReference type="GO" id="GO:0004252">
    <property type="term" value="F:serine-type endopeptidase activity"/>
    <property type="evidence" value="ECO:0007669"/>
    <property type="project" value="InterPro"/>
</dbReference>